<gene>
    <name evidence="1" type="ORF">SAMN04488244_104214</name>
</gene>
<evidence type="ECO:0000313" key="1">
    <source>
        <dbReference type="EMBL" id="SEF86784.1"/>
    </source>
</evidence>
<protein>
    <submittedName>
        <fullName evidence="1">Uncharacterized protein</fullName>
    </submittedName>
</protein>
<dbReference type="AlphaFoldDB" id="A0A1H5VHT2"/>
<accession>A0A1H5VHT2</accession>
<organism evidence="1 2">
    <name type="scientific">Vibrio hangzhouensis</name>
    <dbReference type="NCBI Taxonomy" id="462991"/>
    <lineage>
        <taxon>Bacteria</taxon>
        <taxon>Pseudomonadati</taxon>
        <taxon>Pseudomonadota</taxon>
        <taxon>Gammaproteobacteria</taxon>
        <taxon>Vibrionales</taxon>
        <taxon>Vibrionaceae</taxon>
        <taxon>Vibrio</taxon>
    </lineage>
</organism>
<dbReference type="EMBL" id="FNVG01000004">
    <property type="protein sequence ID" value="SEF86784.1"/>
    <property type="molecule type" value="Genomic_DNA"/>
</dbReference>
<name>A0A1H5VHT2_9VIBR</name>
<keyword evidence="2" id="KW-1185">Reference proteome</keyword>
<evidence type="ECO:0000313" key="2">
    <source>
        <dbReference type="Proteomes" id="UP000236721"/>
    </source>
</evidence>
<sequence length="64" mass="7482">MFRLLITKVAIVNTATYLPQEHYRLASDSAAFPPTASDQTFWRFSESTLRQPIIWLFQHALMRP</sequence>
<proteinExistence type="predicted"/>
<dbReference type="Proteomes" id="UP000236721">
    <property type="component" value="Unassembled WGS sequence"/>
</dbReference>
<reference evidence="2" key="1">
    <citation type="submission" date="2016-10" db="EMBL/GenBank/DDBJ databases">
        <authorList>
            <person name="Varghese N."/>
            <person name="Submissions S."/>
        </authorList>
    </citation>
    <scope>NUCLEOTIDE SEQUENCE [LARGE SCALE GENOMIC DNA]</scope>
    <source>
        <strain evidence="2">CGMCC 1.7062</strain>
    </source>
</reference>